<evidence type="ECO:0000256" key="1">
    <source>
        <dbReference type="SAM" id="Phobius"/>
    </source>
</evidence>
<reference evidence="3" key="1">
    <citation type="journal article" date="2019" name="Int. J. Syst. Evol. Microbiol.">
        <title>The Global Catalogue of Microorganisms (GCM) 10K type strain sequencing project: providing services to taxonomists for standard genome sequencing and annotation.</title>
        <authorList>
            <consortium name="The Broad Institute Genomics Platform"/>
            <consortium name="The Broad Institute Genome Sequencing Center for Infectious Disease"/>
            <person name="Wu L."/>
            <person name="Ma J."/>
        </authorList>
    </citation>
    <scope>NUCLEOTIDE SEQUENCE [LARGE SCALE GENOMIC DNA]</scope>
    <source>
        <strain evidence="3">LMG 29894</strain>
    </source>
</reference>
<dbReference type="EMBL" id="JBHSBU010000001">
    <property type="protein sequence ID" value="MFC4158239.1"/>
    <property type="molecule type" value="Genomic_DNA"/>
</dbReference>
<keyword evidence="1" id="KW-0472">Membrane</keyword>
<proteinExistence type="predicted"/>
<keyword evidence="3" id="KW-1185">Reference proteome</keyword>
<feature type="transmembrane region" description="Helical" evidence="1">
    <location>
        <begin position="12"/>
        <end position="35"/>
    </location>
</feature>
<sequence length="44" mass="5244">MRLIFVRPRRPIWWRVTAFASWCVVAYVALSALSLGRVVWSFFE</sequence>
<dbReference type="Proteomes" id="UP001595791">
    <property type="component" value="Unassembled WGS sequence"/>
</dbReference>
<name>A0ABV8MJB7_9NEIS</name>
<comment type="caution">
    <text evidence="2">The sequence shown here is derived from an EMBL/GenBank/DDBJ whole genome shotgun (WGS) entry which is preliminary data.</text>
</comment>
<protein>
    <recommendedName>
        <fullName evidence="4">DUF2474 family protein</fullName>
    </recommendedName>
</protein>
<dbReference type="RefSeq" id="WP_378160697.1">
    <property type="nucleotide sequence ID" value="NZ_JBHSBU010000001.1"/>
</dbReference>
<organism evidence="2 3">
    <name type="scientific">Chitinimonas lacunae</name>
    <dbReference type="NCBI Taxonomy" id="1963018"/>
    <lineage>
        <taxon>Bacteria</taxon>
        <taxon>Pseudomonadati</taxon>
        <taxon>Pseudomonadota</taxon>
        <taxon>Betaproteobacteria</taxon>
        <taxon>Neisseriales</taxon>
        <taxon>Chitinibacteraceae</taxon>
        <taxon>Chitinimonas</taxon>
    </lineage>
</organism>
<accession>A0ABV8MJB7</accession>
<evidence type="ECO:0008006" key="4">
    <source>
        <dbReference type="Google" id="ProtNLM"/>
    </source>
</evidence>
<keyword evidence="1" id="KW-0812">Transmembrane</keyword>
<keyword evidence="1" id="KW-1133">Transmembrane helix</keyword>
<gene>
    <name evidence="2" type="ORF">ACFOW7_02590</name>
</gene>
<evidence type="ECO:0000313" key="2">
    <source>
        <dbReference type="EMBL" id="MFC4158239.1"/>
    </source>
</evidence>
<evidence type="ECO:0000313" key="3">
    <source>
        <dbReference type="Proteomes" id="UP001595791"/>
    </source>
</evidence>